<dbReference type="Proteomes" id="UP000729357">
    <property type="component" value="Unassembled WGS sequence"/>
</dbReference>
<sequence>MKQVVLQSPYRRFQAIEVSNKQAEPTNGSTVLAQTSTEPIRCCHRCALLLLMSLLEPLRCPALHRLSPQTHRHHSSFKRSTQVWQDLFSHSLSDSFSTPPIQSVVILAAHCPQPFAKSRSTSFPDTSYSLPSSASYTSSARSPSRSPFALSTPIPFSLDTSTLPQVYVKDTNRRTYTEQDSRTTHS</sequence>
<reference evidence="2" key="2">
    <citation type="submission" date="2021-08" db="EMBL/GenBank/DDBJ databases">
        <authorList>
            <person name="Gostincar C."/>
            <person name="Sun X."/>
            <person name="Song Z."/>
            <person name="Gunde-Cimerman N."/>
        </authorList>
    </citation>
    <scope>NUCLEOTIDE SEQUENCE</scope>
    <source>
        <strain evidence="2">EXF-9298</strain>
    </source>
</reference>
<evidence type="ECO:0000256" key="1">
    <source>
        <dbReference type="SAM" id="MobiDB-lite"/>
    </source>
</evidence>
<feature type="non-terminal residue" evidence="2">
    <location>
        <position position="186"/>
    </location>
</feature>
<protein>
    <submittedName>
        <fullName evidence="2">Uncharacterized protein</fullName>
    </submittedName>
</protein>
<evidence type="ECO:0000313" key="3">
    <source>
        <dbReference type="Proteomes" id="UP000729357"/>
    </source>
</evidence>
<organism evidence="2 3">
    <name type="scientific">Aureobasidium melanogenum</name>
    <name type="common">Aureobasidium pullulans var. melanogenum</name>
    <dbReference type="NCBI Taxonomy" id="46634"/>
    <lineage>
        <taxon>Eukaryota</taxon>
        <taxon>Fungi</taxon>
        <taxon>Dikarya</taxon>
        <taxon>Ascomycota</taxon>
        <taxon>Pezizomycotina</taxon>
        <taxon>Dothideomycetes</taxon>
        <taxon>Dothideomycetidae</taxon>
        <taxon>Dothideales</taxon>
        <taxon>Saccotheciaceae</taxon>
        <taxon>Aureobasidium</taxon>
    </lineage>
</organism>
<dbReference type="AlphaFoldDB" id="A0A9P8G5S9"/>
<feature type="compositionally biased region" description="Low complexity" evidence="1">
    <location>
        <begin position="134"/>
        <end position="151"/>
    </location>
</feature>
<name>A0A9P8G5S9_AURME</name>
<feature type="region of interest" description="Disordered" evidence="1">
    <location>
        <begin position="134"/>
        <end position="158"/>
    </location>
</feature>
<reference evidence="2" key="1">
    <citation type="journal article" date="2021" name="J Fungi (Basel)">
        <title>Virulence traits and population genomics of the black yeast Aureobasidium melanogenum.</title>
        <authorList>
            <person name="Cernosa A."/>
            <person name="Sun X."/>
            <person name="Gostincar C."/>
            <person name="Fang C."/>
            <person name="Gunde-Cimerman N."/>
            <person name="Song Z."/>
        </authorList>
    </citation>
    <scope>NUCLEOTIDE SEQUENCE</scope>
    <source>
        <strain evidence="2">EXF-9298</strain>
    </source>
</reference>
<dbReference type="EMBL" id="JAHFXS010000001">
    <property type="protein sequence ID" value="KAG9991604.1"/>
    <property type="molecule type" value="Genomic_DNA"/>
</dbReference>
<gene>
    <name evidence="2" type="ORF">KCU98_g60</name>
</gene>
<accession>A0A9P8G5S9</accession>
<evidence type="ECO:0000313" key="2">
    <source>
        <dbReference type="EMBL" id="KAG9991604.1"/>
    </source>
</evidence>
<comment type="caution">
    <text evidence="2">The sequence shown here is derived from an EMBL/GenBank/DDBJ whole genome shotgun (WGS) entry which is preliminary data.</text>
</comment>
<keyword evidence="3" id="KW-1185">Reference proteome</keyword>
<proteinExistence type="predicted"/>